<keyword evidence="4 7" id="KW-0949">S-adenosyl-L-methionine</keyword>
<dbReference type="RefSeq" id="WP_337334512.1">
    <property type="nucleotide sequence ID" value="NZ_JBBDHC010000004.1"/>
</dbReference>
<dbReference type="GO" id="GO:0003886">
    <property type="term" value="F:DNA (cytosine-5-)-methyltransferase activity"/>
    <property type="evidence" value="ECO:0007669"/>
    <property type="project" value="UniProtKB-EC"/>
</dbReference>
<evidence type="ECO:0000256" key="4">
    <source>
        <dbReference type="ARBA" id="ARBA00022691"/>
    </source>
</evidence>
<dbReference type="PANTHER" id="PTHR10629">
    <property type="entry name" value="CYTOSINE-SPECIFIC METHYLTRANSFERASE"/>
    <property type="match status" value="1"/>
</dbReference>
<comment type="similarity">
    <text evidence="7">Belongs to the class I-like SAM-binding methyltransferase superfamily. C5-methyltransferase family.</text>
</comment>
<dbReference type="InterPro" id="IPR001525">
    <property type="entry name" value="C5_MeTfrase"/>
</dbReference>
<dbReference type="GO" id="GO:0003677">
    <property type="term" value="F:DNA binding"/>
    <property type="evidence" value="ECO:0007669"/>
    <property type="project" value="TreeGrafter"/>
</dbReference>
<evidence type="ECO:0000256" key="5">
    <source>
        <dbReference type="ARBA" id="ARBA00022747"/>
    </source>
</evidence>
<dbReference type="Proteomes" id="UP001364472">
    <property type="component" value="Unassembled WGS sequence"/>
</dbReference>
<gene>
    <name evidence="8" type="ORF">WB794_03760</name>
</gene>
<dbReference type="GO" id="GO:0044027">
    <property type="term" value="P:negative regulation of gene expression via chromosomal CpG island methylation"/>
    <property type="evidence" value="ECO:0007669"/>
    <property type="project" value="TreeGrafter"/>
</dbReference>
<reference evidence="8 9" key="1">
    <citation type="journal article" date="2016" name="Antonie Van Leeuwenhoek">
        <title>Denitratimonas tolerans gen. nov., sp. nov., a denitrifying bacterium isolated from a bioreactor for tannery wastewater treatment.</title>
        <authorList>
            <person name="Han S.I."/>
            <person name="Kim J.O."/>
            <person name="Lee Y.R."/>
            <person name="Ekpeghere K.I."/>
            <person name="Koh S.C."/>
            <person name="Whang K.S."/>
        </authorList>
    </citation>
    <scope>NUCLEOTIDE SEQUENCE [LARGE SCALE GENOMIC DNA]</scope>
    <source>
        <strain evidence="8 9">KACC 17565</strain>
    </source>
</reference>
<dbReference type="InterPro" id="IPR029063">
    <property type="entry name" value="SAM-dependent_MTases_sf"/>
</dbReference>
<dbReference type="Gene3D" id="3.40.50.150">
    <property type="entry name" value="Vaccinia Virus protein VP39"/>
    <property type="match status" value="1"/>
</dbReference>
<dbReference type="PROSITE" id="PS51679">
    <property type="entry name" value="SAM_MT_C5"/>
    <property type="match status" value="1"/>
</dbReference>
<dbReference type="Gene3D" id="3.90.120.10">
    <property type="entry name" value="DNA Methylase, subunit A, domain 2"/>
    <property type="match status" value="1"/>
</dbReference>
<dbReference type="InterPro" id="IPR050390">
    <property type="entry name" value="C5-Methyltransferase"/>
</dbReference>
<evidence type="ECO:0000256" key="6">
    <source>
        <dbReference type="ARBA" id="ARBA00047422"/>
    </source>
</evidence>
<dbReference type="Pfam" id="PF00145">
    <property type="entry name" value="DNA_methylase"/>
    <property type="match status" value="1"/>
</dbReference>
<evidence type="ECO:0000256" key="2">
    <source>
        <dbReference type="ARBA" id="ARBA00022603"/>
    </source>
</evidence>
<evidence type="ECO:0000313" key="9">
    <source>
        <dbReference type="Proteomes" id="UP001364472"/>
    </source>
</evidence>
<dbReference type="GO" id="GO:0009307">
    <property type="term" value="P:DNA restriction-modification system"/>
    <property type="evidence" value="ECO:0007669"/>
    <property type="project" value="UniProtKB-KW"/>
</dbReference>
<dbReference type="SUPFAM" id="SSF53335">
    <property type="entry name" value="S-adenosyl-L-methionine-dependent methyltransferases"/>
    <property type="match status" value="1"/>
</dbReference>
<protein>
    <recommendedName>
        <fullName evidence="1">DNA (cytosine-5-)-methyltransferase</fullName>
        <ecNumber evidence="1">2.1.1.37</ecNumber>
    </recommendedName>
</protein>
<dbReference type="EMBL" id="JBBDHC010000004">
    <property type="protein sequence ID" value="MEJ1248792.1"/>
    <property type="molecule type" value="Genomic_DNA"/>
</dbReference>
<keyword evidence="9" id="KW-1185">Reference proteome</keyword>
<keyword evidence="2 7" id="KW-0489">Methyltransferase</keyword>
<accession>A0AAW9R343</accession>
<keyword evidence="5" id="KW-0680">Restriction system</keyword>
<dbReference type="AlphaFoldDB" id="A0AAW9R343"/>
<proteinExistence type="inferred from homology"/>
<evidence type="ECO:0000256" key="7">
    <source>
        <dbReference type="PROSITE-ProRule" id="PRU01016"/>
    </source>
</evidence>
<evidence type="ECO:0000256" key="1">
    <source>
        <dbReference type="ARBA" id="ARBA00011975"/>
    </source>
</evidence>
<sequence>MSGTELESYVIENGRIIRELSLGGNVWRSEIENVADDGAVGHAAWWQSFLRGAEVKTKNSSDLPTIRSVDAFCGCGGLTLGAAQAAMAVGRKFESVAAIDVDDSGLEVHRANFGTKYALHTSASSLVDFHVSGTGSESRFAYDPEVIDAALAAEAGNIDLFLAGPPCQGHSNLNNKTRREDPRNLLYLTAVALAVGLKARMVVIENVPDVVNDKSGVVVSAKALLKASGYKFIDSGVLAANEMGWAQTRKRFFLIAAKVGSRRASLTLNGVVAGLKRDALHLGWAIGDLARGKREGAGAGVMDTVPALSEENRARISWLFANDKHELPNHERPDCHKDGHSYPSVYGRMFWDKPAQTITTGFLTPGRGRYIHPREPRVITPHEAARIQAFPDSFRFVVNGHDPARSAVSKWIGDAVPPVLGYAALLPLLALSEDA</sequence>
<comment type="caution">
    <text evidence="8">The sequence shown here is derived from an EMBL/GenBank/DDBJ whole genome shotgun (WGS) entry which is preliminary data.</text>
</comment>
<name>A0AAW9R343_9GAMM</name>
<evidence type="ECO:0000313" key="8">
    <source>
        <dbReference type="EMBL" id="MEJ1248792.1"/>
    </source>
</evidence>
<evidence type="ECO:0000256" key="3">
    <source>
        <dbReference type="ARBA" id="ARBA00022679"/>
    </source>
</evidence>
<dbReference type="EC" id="2.1.1.37" evidence="1"/>
<keyword evidence="3 7" id="KW-0808">Transferase</keyword>
<dbReference type="PANTHER" id="PTHR10629:SF52">
    <property type="entry name" value="DNA (CYTOSINE-5)-METHYLTRANSFERASE 1"/>
    <property type="match status" value="1"/>
</dbReference>
<organism evidence="8 9">
    <name type="scientific">Denitratimonas tolerans</name>
    <dbReference type="NCBI Taxonomy" id="1338420"/>
    <lineage>
        <taxon>Bacteria</taxon>
        <taxon>Pseudomonadati</taxon>
        <taxon>Pseudomonadota</taxon>
        <taxon>Gammaproteobacteria</taxon>
        <taxon>Lysobacterales</taxon>
        <taxon>Lysobacteraceae</taxon>
        <taxon>Denitratimonas</taxon>
    </lineage>
</organism>
<dbReference type="PRINTS" id="PR00105">
    <property type="entry name" value="C5METTRFRASE"/>
</dbReference>
<comment type="catalytic activity">
    <reaction evidence="6">
        <text>a 2'-deoxycytidine in DNA + S-adenosyl-L-methionine = a 5-methyl-2'-deoxycytidine in DNA + S-adenosyl-L-homocysteine + H(+)</text>
        <dbReference type="Rhea" id="RHEA:13681"/>
        <dbReference type="Rhea" id="RHEA-COMP:11369"/>
        <dbReference type="Rhea" id="RHEA-COMP:11370"/>
        <dbReference type="ChEBI" id="CHEBI:15378"/>
        <dbReference type="ChEBI" id="CHEBI:57856"/>
        <dbReference type="ChEBI" id="CHEBI:59789"/>
        <dbReference type="ChEBI" id="CHEBI:85452"/>
        <dbReference type="ChEBI" id="CHEBI:85454"/>
        <dbReference type="EC" id="2.1.1.37"/>
    </reaction>
</comment>
<dbReference type="GO" id="GO:0032259">
    <property type="term" value="P:methylation"/>
    <property type="evidence" value="ECO:0007669"/>
    <property type="project" value="UniProtKB-KW"/>
</dbReference>
<feature type="active site" evidence="7">
    <location>
        <position position="167"/>
    </location>
</feature>